<reference evidence="2 3" key="1">
    <citation type="journal article" date="2015" name="Proc. Natl. Acad. Sci. U.S.A.">
        <title>The resurrection genome of Boea hygrometrica: A blueprint for survival of dehydration.</title>
        <authorList>
            <person name="Xiao L."/>
            <person name="Yang G."/>
            <person name="Zhang L."/>
            <person name="Yang X."/>
            <person name="Zhao S."/>
            <person name="Ji Z."/>
            <person name="Zhou Q."/>
            <person name="Hu M."/>
            <person name="Wang Y."/>
            <person name="Chen M."/>
            <person name="Xu Y."/>
            <person name="Jin H."/>
            <person name="Xiao X."/>
            <person name="Hu G."/>
            <person name="Bao F."/>
            <person name="Hu Y."/>
            <person name="Wan P."/>
            <person name="Li L."/>
            <person name="Deng X."/>
            <person name="Kuang T."/>
            <person name="Xiang C."/>
            <person name="Zhu J.K."/>
            <person name="Oliver M.J."/>
            <person name="He Y."/>
        </authorList>
    </citation>
    <scope>NUCLEOTIDE SEQUENCE [LARGE SCALE GENOMIC DNA]</scope>
    <source>
        <strain evidence="3">cv. XS01</strain>
    </source>
</reference>
<gene>
    <name evidence="2" type="ORF">F511_45151</name>
</gene>
<proteinExistence type="predicted"/>
<keyword evidence="3" id="KW-1185">Reference proteome</keyword>
<evidence type="ECO:0000313" key="2">
    <source>
        <dbReference type="EMBL" id="KZV13688.1"/>
    </source>
</evidence>
<dbReference type="AlphaFoldDB" id="A0A2Z6ZWL7"/>
<feature type="compositionally biased region" description="Polar residues" evidence="1">
    <location>
        <begin position="28"/>
        <end position="42"/>
    </location>
</feature>
<feature type="region of interest" description="Disordered" evidence="1">
    <location>
        <begin position="26"/>
        <end position="89"/>
    </location>
</feature>
<dbReference type="Proteomes" id="UP000250235">
    <property type="component" value="Unassembled WGS sequence"/>
</dbReference>
<accession>A0A2Z6ZWL7</accession>
<organism evidence="2 3">
    <name type="scientific">Dorcoceras hygrometricum</name>
    <dbReference type="NCBI Taxonomy" id="472368"/>
    <lineage>
        <taxon>Eukaryota</taxon>
        <taxon>Viridiplantae</taxon>
        <taxon>Streptophyta</taxon>
        <taxon>Embryophyta</taxon>
        <taxon>Tracheophyta</taxon>
        <taxon>Spermatophyta</taxon>
        <taxon>Magnoliopsida</taxon>
        <taxon>eudicotyledons</taxon>
        <taxon>Gunneridae</taxon>
        <taxon>Pentapetalae</taxon>
        <taxon>asterids</taxon>
        <taxon>lamiids</taxon>
        <taxon>Lamiales</taxon>
        <taxon>Gesneriaceae</taxon>
        <taxon>Didymocarpoideae</taxon>
        <taxon>Trichosporeae</taxon>
        <taxon>Loxocarpinae</taxon>
        <taxon>Dorcoceras</taxon>
    </lineage>
</organism>
<evidence type="ECO:0000256" key="1">
    <source>
        <dbReference type="SAM" id="MobiDB-lite"/>
    </source>
</evidence>
<protein>
    <submittedName>
        <fullName evidence="2">Uncharacterized protein</fullName>
    </submittedName>
</protein>
<dbReference type="EMBL" id="KV029116">
    <property type="protein sequence ID" value="KZV13688.1"/>
    <property type="molecule type" value="Genomic_DNA"/>
</dbReference>
<sequence>MDLIWSHSKQTATIYTDLNYQLREHNSLETSSSGITTAQRPQQLRDHKSSKPNSSETTVAQRPTAQRSIDQRAHSSETNRTTKARDPFT</sequence>
<name>A0A2Z6ZWL7_9LAMI</name>
<evidence type="ECO:0000313" key="3">
    <source>
        <dbReference type="Proteomes" id="UP000250235"/>
    </source>
</evidence>
<feature type="compositionally biased region" description="Polar residues" evidence="1">
    <location>
        <begin position="51"/>
        <end position="68"/>
    </location>
</feature>